<sequence>MKTKKQDNLTGKVLSAEKLKDLEFKERNNLENYDLYWYVRDGEELLLKRLLAHRNAYQVLNHYGLGENEDT</sequence>
<reference evidence="1" key="1">
    <citation type="journal article" date="2015" name="Nature">
        <title>Complex archaea that bridge the gap between prokaryotes and eukaryotes.</title>
        <authorList>
            <person name="Spang A."/>
            <person name="Saw J.H."/>
            <person name="Jorgensen S.L."/>
            <person name="Zaremba-Niedzwiedzka K."/>
            <person name="Martijn J."/>
            <person name="Lind A.E."/>
            <person name="van Eijk R."/>
            <person name="Schleper C."/>
            <person name="Guy L."/>
            <person name="Ettema T.J."/>
        </authorList>
    </citation>
    <scope>NUCLEOTIDE SEQUENCE</scope>
</reference>
<protein>
    <submittedName>
        <fullName evidence="1">Uncharacterized protein</fullName>
    </submittedName>
</protein>
<evidence type="ECO:0000313" key="1">
    <source>
        <dbReference type="EMBL" id="KKN12891.1"/>
    </source>
</evidence>
<organism evidence="1">
    <name type="scientific">marine sediment metagenome</name>
    <dbReference type="NCBI Taxonomy" id="412755"/>
    <lineage>
        <taxon>unclassified sequences</taxon>
        <taxon>metagenomes</taxon>
        <taxon>ecological metagenomes</taxon>
    </lineage>
</organism>
<comment type="caution">
    <text evidence="1">The sequence shown here is derived from an EMBL/GenBank/DDBJ whole genome shotgun (WGS) entry which is preliminary data.</text>
</comment>
<dbReference type="AlphaFoldDB" id="A0A0F9QIA8"/>
<accession>A0A0F9QIA8</accession>
<gene>
    <name evidence="1" type="ORF">LCGC14_1011870</name>
</gene>
<dbReference type="EMBL" id="LAZR01003981">
    <property type="protein sequence ID" value="KKN12891.1"/>
    <property type="molecule type" value="Genomic_DNA"/>
</dbReference>
<proteinExistence type="predicted"/>
<name>A0A0F9QIA8_9ZZZZ</name>